<name>A0A9N7JKJ7_CLOSE</name>
<reference evidence="3 5" key="1">
    <citation type="submission" date="2017-09" db="EMBL/GenBank/DDBJ databases">
        <authorList>
            <person name="Thomas P."/>
            <person name="Seyboldt C."/>
        </authorList>
    </citation>
    <scope>NUCLEOTIDE SEQUENCE [LARGE SCALE GENOMIC DNA]</scope>
    <source>
        <strain evidence="3 5">DSM 7534</strain>
    </source>
</reference>
<gene>
    <name evidence="3" type="ORF">CP523_04260</name>
    <name evidence="4" type="ORF">NH397_12505</name>
</gene>
<feature type="transmembrane region" description="Helical" evidence="1">
    <location>
        <begin position="101"/>
        <end position="124"/>
    </location>
</feature>
<dbReference type="PANTHER" id="PTHR37810:SF5">
    <property type="entry name" value="IMMUNITY PROTEIN SDPI"/>
    <property type="match status" value="1"/>
</dbReference>
<dbReference type="KEGG" id="csep:CP523_04260"/>
<dbReference type="PANTHER" id="PTHR37810">
    <property type="entry name" value="IMMUNITY PROTEIN SDPI"/>
    <property type="match status" value="1"/>
</dbReference>
<feature type="transmembrane region" description="Helical" evidence="1">
    <location>
        <begin position="16"/>
        <end position="36"/>
    </location>
</feature>
<evidence type="ECO:0000259" key="2">
    <source>
        <dbReference type="Pfam" id="PF07853"/>
    </source>
</evidence>
<dbReference type="GeneID" id="303559898"/>
<keyword evidence="1" id="KW-0812">Transmembrane</keyword>
<evidence type="ECO:0000313" key="4">
    <source>
        <dbReference type="EMBL" id="USS00302.1"/>
    </source>
</evidence>
<accession>A0A9N7JKJ7</accession>
<evidence type="ECO:0000313" key="5">
    <source>
        <dbReference type="Proteomes" id="UP000280586"/>
    </source>
</evidence>
<evidence type="ECO:0000313" key="6">
    <source>
        <dbReference type="Proteomes" id="UP001055437"/>
    </source>
</evidence>
<feature type="transmembrane region" description="Helical" evidence="1">
    <location>
        <begin position="62"/>
        <end position="80"/>
    </location>
</feature>
<protein>
    <submittedName>
        <fullName evidence="4">DUF1648 domain-containing protein</fullName>
    </submittedName>
</protein>
<dbReference type="Proteomes" id="UP001055437">
    <property type="component" value="Chromosome"/>
</dbReference>
<proteinExistence type="predicted"/>
<dbReference type="InterPro" id="IPR012867">
    <property type="entry name" value="DUF1648"/>
</dbReference>
<dbReference type="RefSeq" id="WP_120140522.1">
    <property type="nucleotide sequence ID" value="NZ_CP023671.1"/>
</dbReference>
<evidence type="ECO:0000256" key="1">
    <source>
        <dbReference type="SAM" id="Phobius"/>
    </source>
</evidence>
<reference evidence="4" key="2">
    <citation type="submission" date="2022-06" db="EMBL/GenBank/DDBJ databases">
        <authorList>
            <person name="Holder M.E."/>
            <person name="Ajami N.J."/>
            <person name="Petrosino J.F."/>
        </authorList>
    </citation>
    <scope>NUCLEOTIDE SEQUENCE</scope>
    <source>
        <strain evidence="4">RMA 8861</strain>
    </source>
</reference>
<feature type="domain" description="DUF1648" evidence="2">
    <location>
        <begin position="24"/>
        <end position="70"/>
    </location>
</feature>
<keyword evidence="6" id="KW-1185">Reference proteome</keyword>
<dbReference type="EMBL" id="CP099799">
    <property type="protein sequence ID" value="USS00302.1"/>
    <property type="molecule type" value="Genomic_DNA"/>
</dbReference>
<keyword evidence="1" id="KW-0472">Membrane</keyword>
<feature type="transmembrane region" description="Helical" evidence="1">
    <location>
        <begin position="136"/>
        <end position="157"/>
    </location>
</feature>
<dbReference type="AlphaFoldDB" id="A0A9N7JKJ7"/>
<dbReference type="GO" id="GO:0009636">
    <property type="term" value="P:response to toxic substance"/>
    <property type="evidence" value="ECO:0007669"/>
    <property type="project" value="TreeGrafter"/>
</dbReference>
<evidence type="ECO:0000313" key="3">
    <source>
        <dbReference type="EMBL" id="AYE33740.1"/>
    </source>
</evidence>
<dbReference type="EMBL" id="CP023671">
    <property type="protein sequence ID" value="AYE33740.1"/>
    <property type="molecule type" value="Genomic_DNA"/>
</dbReference>
<organism evidence="3 5">
    <name type="scientific">Clostridium septicum</name>
    <dbReference type="NCBI Taxonomy" id="1504"/>
    <lineage>
        <taxon>Bacteria</taxon>
        <taxon>Bacillati</taxon>
        <taxon>Bacillota</taxon>
        <taxon>Clostridia</taxon>
        <taxon>Eubacteriales</taxon>
        <taxon>Clostridiaceae</taxon>
        <taxon>Clostridium</taxon>
    </lineage>
</organism>
<dbReference type="Proteomes" id="UP000280586">
    <property type="component" value="Chromosome"/>
</dbReference>
<keyword evidence="1" id="KW-1133">Transmembrane helix</keyword>
<sequence>MDKWNNKATYQKINRIVDIIGIALIISLVVITLVAWKNAPDIVPTHYNFSGEVDGYGSKNTMLILLPIVVIVYIPMAVLSKYPEVYNYCVDINPINKEKQYLMASTFIRIINVETVAMFFYVQLKMVMGMSSGSKNLSMAFLPISLIIIFGTIGIYIRKSIKNK</sequence>
<dbReference type="Pfam" id="PF07853">
    <property type="entry name" value="DUF1648"/>
    <property type="match status" value="1"/>
</dbReference>